<dbReference type="Proteomes" id="UP001178508">
    <property type="component" value="Chromosome 20"/>
</dbReference>
<dbReference type="EMBL" id="OY660883">
    <property type="protein sequence ID" value="CAJ1082562.1"/>
    <property type="molecule type" value="Genomic_DNA"/>
</dbReference>
<reference evidence="2" key="1">
    <citation type="submission" date="2023-08" db="EMBL/GenBank/DDBJ databases">
        <authorList>
            <person name="Alioto T."/>
            <person name="Alioto T."/>
            <person name="Gomez Garrido J."/>
        </authorList>
    </citation>
    <scope>NUCLEOTIDE SEQUENCE</scope>
</reference>
<dbReference type="SUPFAM" id="SSF51110">
    <property type="entry name" value="alpha-D-mannose-specific plant lectins"/>
    <property type="match status" value="1"/>
</dbReference>
<evidence type="ECO:0000259" key="1">
    <source>
        <dbReference type="PROSITE" id="PS50927"/>
    </source>
</evidence>
<name>A0AAV1HE48_XYRNO</name>
<dbReference type="Gene3D" id="2.90.10.10">
    <property type="entry name" value="Bulb-type lectin domain"/>
    <property type="match status" value="1"/>
</dbReference>
<dbReference type="InterPro" id="IPR036426">
    <property type="entry name" value="Bulb-type_lectin_dom_sf"/>
</dbReference>
<gene>
    <name evidence="2" type="ORF">XNOV1_A033767</name>
</gene>
<evidence type="ECO:0000313" key="3">
    <source>
        <dbReference type="Proteomes" id="UP001178508"/>
    </source>
</evidence>
<feature type="domain" description="Bulb-type lectin" evidence="1">
    <location>
        <begin position="4"/>
        <end position="112"/>
    </location>
</feature>
<keyword evidence="3" id="KW-1185">Reference proteome</keyword>
<organism evidence="2 3">
    <name type="scientific">Xyrichtys novacula</name>
    <name type="common">Pearly razorfish</name>
    <name type="synonym">Hemipteronotus novacula</name>
    <dbReference type="NCBI Taxonomy" id="13765"/>
    <lineage>
        <taxon>Eukaryota</taxon>
        <taxon>Metazoa</taxon>
        <taxon>Chordata</taxon>
        <taxon>Craniata</taxon>
        <taxon>Vertebrata</taxon>
        <taxon>Euteleostomi</taxon>
        <taxon>Actinopterygii</taxon>
        <taxon>Neopterygii</taxon>
        <taxon>Teleostei</taxon>
        <taxon>Neoteleostei</taxon>
        <taxon>Acanthomorphata</taxon>
        <taxon>Eupercaria</taxon>
        <taxon>Labriformes</taxon>
        <taxon>Labridae</taxon>
        <taxon>Xyrichtys</taxon>
    </lineage>
</organism>
<evidence type="ECO:0000313" key="2">
    <source>
        <dbReference type="EMBL" id="CAJ1082562.1"/>
    </source>
</evidence>
<accession>A0AAV1HE48</accession>
<proteinExistence type="predicted"/>
<dbReference type="SMART" id="SM00108">
    <property type="entry name" value="B_lectin"/>
    <property type="match status" value="1"/>
</dbReference>
<sequence>MNRTNPMNAGEVLQKGDFLMSPNGQWKATLQADGNLLIYNMSTSWRTEIAPSDGSHLKVEPNGDVVIYNNNEAKWRTNTGTPSADVKCTFKLTDEGKLVVSHASAVKWSKPK</sequence>
<protein>
    <submittedName>
        <fullName evidence="2">Mannose-specific lectin-like isoform X2</fullName>
    </submittedName>
</protein>
<dbReference type="PROSITE" id="PS50927">
    <property type="entry name" value="BULB_LECTIN"/>
    <property type="match status" value="1"/>
</dbReference>
<dbReference type="AlphaFoldDB" id="A0AAV1HE48"/>
<dbReference type="InterPro" id="IPR001480">
    <property type="entry name" value="Bulb-type_lectin_dom"/>
</dbReference>